<evidence type="ECO:0000259" key="7">
    <source>
        <dbReference type="SMART" id="SM01168"/>
    </source>
</evidence>
<evidence type="ECO:0000256" key="6">
    <source>
        <dbReference type="ARBA" id="ARBA00023242"/>
    </source>
</evidence>
<evidence type="ECO:0000256" key="2">
    <source>
        <dbReference type="ARBA" id="ARBA00011245"/>
    </source>
</evidence>
<comment type="subunit">
    <text evidence="2">Monomer.</text>
</comment>
<name>A0AAN7VV51_9PEZI</name>
<dbReference type="CDD" id="cd17298">
    <property type="entry name" value="DUF1907"/>
    <property type="match status" value="1"/>
</dbReference>
<keyword evidence="6" id="KW-0539">Nucleus</keyword>
<keyword evidence="4" id="KW-0378">Hydrolase</keyword>
<dbReference type="PANTHER" id="PTHR13204:SF1">
    <property type="entry name" value="ESTER HYDROLASE C11ORF54"/>
    <property type="match status" value="1"/>
</dbReference>
<dbReference type="GO" id="GO:0005634">
    <property type="term" value="C:nucleus"/>
    <property type="evidence" value="ECO:0007669"/>
    <property type="project" value="UniProtKB-SubCell"/>
</dbReference>
<evidence type="ECO:0000256" key="4">
    <source>
        <dbReference type="ARBA" id="ARBA00022801"/>
    </source>
</evidence>
<keyword evidence="3" id="KW-0479">Metal-binding</keyword>
<organism evidence="8 9">
    <name type="scientific">Elasticomyces elasticus</name>
    <dbReference type="NCBI Taxonomy" id="574655"/>
    <lineage>
        <taxon>Eukaryota</taxon>
        <taxon>Fungi</taxon>
        <taxon>Dikarya</taxon>
        <taxon>Ascomycota</taxon>
        <taxon>Pezizomycotina</taxon>
        <taxon>Dothideomycetes</taxon>
        <taxon>Dothideomycetidae</taxon>
        <taxon>Mycosphaerellales</taxon>
        <taxon>Teratosphaeriaceae</taxon>
        <taxon>Elasticomyces</taxon>
    </lineage>
</organism>
<proteinExistence type="predicted"/>
<comment type="caution">
    <text evidence="8">The sequence shown here is derived from an EMBL/GenBank/DDBJ whole genome shotgun (WGS) entry which is preliminary data.</text>
</comment>
<dbReference type="AlphaFoldDB" id="A0AAN7VV51"/>
<dbReference type="Pfam" id="PF08925">
    <property type="entry name" value="DUF1907"/>
    <property type="match status" value="1"/>
</dbReference>
<evidence type="ECO:0000256" key="5">
    <source>
        <dbReference type="ARBA" id="ARBA00022833"/>
    </source>
</evidence>
<gene>
    <name evidence="8" type="ORF">LTR97_002951</name>
</gene>
<accession>A0AAN7VV51</accession>
<dbReference type="InterPro" id="IPR015021">
    <property type="entry name" value="C11orf54_DUF1907"/>
</dbReference>
<dbReference type="SUPFAM" id="SSF117856">
    <property type="entry name" value="AF0104/ALDC/Ptd012-like"/>
    <property type="match status" value="1"/>
</dbReference>
<sequence>MKTTRHPLSPPSLEELVTTIRPALEQNYVQTSISVSQCPDLTQQPFSLAAAGLSGNECIADIGGQPHLFPRPLLEKKYSLLECAKYMTLSPEKGMLIGAGAGPFHVLGTNSELAPNLSWKGGYEQVKNQTHYSKIESFAEDGKANAVCKFCPSTDCALMMNLFGSDGETGSVLKVTARSRRGETKSFTECIRLALREAYGEERQVSLGGVFVVKKGKALYHVMPDFPSEEKLPFKDRQELNGWLTYHEFGAPMVCLSVFHSVDAEELGLRMEHTHCFSAVEGRDAGGHYHYDLPAGEDGEEVEYEAYFNTAKTLYRIDQPGQALEVDLHD</sequence>
<evidence type="ECO:0000256" key="1">
    <source>
        <dbReference type="ARBA" id="ARBA00004123"/>
    </source>
</evidence>
<evidence type="ECO:0000313" key="9">
    <source>
        <dbReference type="Proteomes" id="UP001310594"/>
    </source>
</evidence>
<keyword evidence="5" id="KW-0862">Zinc</keyword>
<feature type="domain" description="DUF1907" evidence="7">
    <location>
        <begin position="19"/>
        <end position="317"/>
    </location>
</feature>
<dbReference type="GO" id="GO:0008270">
    <property type="term" value="F:zinc ion binding"/>
    <property type="evidence" value="ECO:0007669"/>
    <property type="project" value="TreeGrafter"/>
</dbReference>
<dbReference type="SMART" id="SM01168">
    <property type="entry name" value="DUF1907"/>
    <property type="match status" value="1"/>
</dbReference>
<dbReference type="PANTHER" id="PTHR13204">
    <property type="entry name" value="PTD012 PROTEIN"/>
    <property type="match status" value="1"/>
</dbReference>
<dbReference type="EMBL" id="JAVRQU010000004">
    <property type="protein sequence ID" value="KAK5703938.1"/>
    <property type="molecule type" value="Genomic_DNA"/>
</dbReference>
<comment type="subcellular location">
    <subcellularLocation>
        <location evidence="1">Nucleus</location>
    </subcellularLocation>
</comment>
<reference evidence="8" key="1">
    <citation type="submission" date="2023-08" db="EMBL/GenBank/DDBJ databases">
        <title>Black Yeasts Isolated from many extreme environments.</title>
        <authorList>
            <person name="Coleine C."/>
            <person name="Stajich J.E."/>
            <person name="Selbmann L."/>
        </authorList>
    </citation>
    <scope>NUCLEOTIDE SEQUENCE</scope>
    <source>
        <strain evidence="8">CCFEE 5810</strain>
    </source>
</reference>
<dbReference type="GO" id="GO:0016788">
    <property type="term" value="F:hydrolase activity, acting on ester bonds"/>
    <property type="evidence" value="ECO:0007669"/>
    <property type="project" value="TreeGrafter"/>
</dbReference>
<protein>
    <recommendedName>
        <fullName evidence="7">DUF1907 domain-containing protein</fullName>
    </recommendedName>
</protein>
<evidence type="ECO:0000256" key="3">
    <source>
        <dbReference type="ARBA" id="ARBA00022723"/>
    </source>
</evidence>
<evidence type="ECO:0000313" key="8">
    <source>
        <dbReference type="EMBL" id="KAK5703938.1"/>
    </source>
</evidence>
<dbReference type="Proteomes" id="UP001310594">
    <property type="component" value="Unassembled WGS sequence"/>
</dbReference>